<dbReference type="STRING" id="1357400.HMPREF2086_00539"/>
<keyword evidence="7 10" id="KW-0283">Flagellar rotation</keyword>
<dbReference type="RefSeq" id="WP_023927260.1">
    <property type="nucleotide sequence ID" value="NZ_KI669454.1"/>
</dbReference>
<evidence type="ECO:0000313" key="12">
    <source>
        <dbReference type="EMBL" id="ETD25204.1"/>
    </source>
</evidence>
<evidence type="ECO:0000256" key="5">
    <source>
        <dbReference type="ARBA" id="ARBA00022500"/>
    </source>
</evidence>
<keyword evidence="13" id="KW-1185">Reference proteome</keyword>
<dbReference type="eggNOG" id="COG1580">
    <property type="taxonomic scope" value="Bacteria"/>
</dbReference>
<dbReference type="Pfam" id="PF03748">
    <property type="entry name" value="FliL"/>
    <property type="match status" value="1"/>
</dbReference>
<keyword evidence="6 10" id="KW-0812">Transmembrane</keyword>
<dbReference type="OrthoDB" id="9799777at2"/>
<proteinExistence type="inferred from homology"/>
<dbReference type="InterPro" id="IPR005503">
    <property type="entry name" value="FliL"/>
</dbReference>
<evidence type="ECO:0000256" key="4">
    <source>
        <dbReference type="ARBA" id="ARBA00022475"/>
    </source>
</evidence>
<feature type="compositionally biased region" description="Basic and acidic residues" evidence="11">
    <location>
        <begin position="53"/>
        <end position="65"/>
    </location>
</feature>
<evidence type="ECO:0000256" key="11">
    <source>
        <dbReference type="SAM" id="MobiDB-lite"/>
    </source>
</evidence>
<comment type="function">
    <text evidence="1 10">Controls the rotational direction of flagella during chemotaxis.</text>
</comment>
<dbReference type="Proteomes" id="UP000018731">
    <property type="component" value="Unassembled WGS sequence"/>
</dbReference>
<evidence type="ECO:0000256" key="6">
    <source>
        <dbReference type="ARBA" id="ARBA00022692"/>
    </source>
</evidence>
<dbReference type="GO" id="GO:0009425">
    <property type="term" value="C:bacterial-type flagellum basal body"/>
    <property type="evidence" value="ECO:0007669"/>
    <property type="project" value="InterPro"/>
</dbReference>
<evidence type="ECO:0000256" key="3">
    <source>
        <dbReference type="ARBA" id="ARBA00008281"/>
    </source>
</evidence>
<protein>
    <recommendedName>
        <fullName evidence="10">Flagellar protein FliL</fullName>
    </recommendedName>
</protein>
<feature type="region of interest" description="Disordered" evidence="11">
    <location>
        <begin position="47"/>
        <end position="68"/>
    </location>
</feature>
<dbReference type="HOGENOM" id="CLU_099018_2_2_7"/>
<gene>
    <name evidence="12" type="ORF">HMPREF2086_00539</name>
</gene>
<dbReference type="AlphaFoldDB" id="V8CCW9"/>
<comment type="caution">
    <text evidence="12">The sequence shown here is derived from an EMBL/GenBank/DDBJ whole genome shotgun (WGS) entry which is preliminary data.</text>
</comment>
<dbReference type="PANTHER" id="PTHR35091:SF2">
    <property type="entry name" value="FLAGELLAR PROTEIN FLIL"/>
    <property type="match status" value="1"/>
</dbReference>
<keyword evidence="8 10" id="KW-1133">Transmembrane helix</keyword>
<comment type="similarity">
    <text evidence="3 10">Belongs to the FliL family.</text>
</comment>
<dbReference type="GO" id="GO:0005886">
    <property type="term" value="C:plasma membrane"/>
    <property type="evidence" value="ECO:0007669"/>
    <property type="project" value="UniProtKB-SubCell"/>
</dbReference>
<dbReference type="GO" id="GO:0006935">
    <property type="term" value="P:chemotaxis"/>
    <property type="evidence" value="ECO:0007669"/>
    <property type="project" value="UniProtKB-KW"/>
</dbReference>
<feature type="transmembrane region" description="Helical" evidence="10">
    <location>
        <begin position="20"/>
        <end position="41"/>
    </location>
</feature>
<comment type="subcellular location">
    <subcellularLocation>
        <location evidence="2">Cell membrane</location>
        <topology evidence="2">Single-pass membrane protein</topology>
    </subcellularLocation>
</comment>
<evidence type="ECO:0000313" key="13">
    <source>
        <dbReference type="Proteomes" id="UP000018731"/>
    </source>
</evidence>
<evidence type="ECO:0000256" key="10">
    <source>
        <dbReference type="RuleBase" id="RU364125"/>
    </source>
</evidence>
<evidence type="ECO:0000256" key="2">
    <source>
        <dbReference type="ARBA" id="ARBA00004162"/>
    </source>
</evidence>
<dbReference type="GO" id="GO:0071978">
    <property type="term" value="P:bacterial-type flagellum-dependent swarming motility"/>
    <property type="evidence" value="ECO:0007669"/>
    <property type="project" value="TreeGrafter"/>
</dbReference>
<keyword evidence="4 10" id="KW-1003">Cell membrane</keyword>
<reference evidence="12 13" key="1">
    <citation type="journal article" date="2014" name="Genome Announc.">
        <title>Draft genome sequences of six enterohepatic helicobacter species isolated from humans and one from rhesus macaques.</title>
        <authorList>
            <person name="Shen Z."/>
            <person name="Sheh A."/>
            <person name="Young S.K."/>
            <person name="Abouelliel A."/>
            <person name="Ward D.V."/>
            <person name="Earl A.M."/>
            <person name="Fox J.G."/>
        </authorList>
    </citation>
    <scope>NUCLEOTIDE SEQUENCE [LARGE SCALE GENOMIC DNA]</scope>
    <source>
        <strain evidence="12 13">MIT 99-5501</strain>
    </source>
</reference>
<evidence type="ECO:0000256" key="1">
    <source>
        <dbReference type="ARBA" id="ARBA00002254"/>
    </source>
</evidence>
<organism evidence="12 13">
    <name type="scientific">Helicobacter macacae MIT 99-5501</name>
    <dbReference type="NCBI Taxonomy" id="1357400"/>
    <lineage>
        <taxon>Bacteria</taxon>
        <taxon>Pseudomonadati</taxon>
        <taxon>Campylobacterota</taxon>
        <taxon>Epsilonproteobacteria</taxon>
        <taxon>Campylobacterales</taxon>
        <taxon>Helicobacteraceae</taxon>
        <taxon>Helicobacter</taxon>
    </lineage>
</organism>
<evidence type="ECO:0000256" key="9">
    <source>
        <dbReference type="ARBA" id="ARBA00023136"/>
    </source>
</evidence>
<evidence type="ECO:0000256" key="7">
    <source>
        <dbReference type="ARBA" id="ARBA00022779"/>
    </source>
</evidence>
<name>V8CCW9_9HELI</name>
<keyword evidence="9 10" id="KW-0472">Membrane</keyword>
<keyword evidence="5 10" id="KW-0145">Chemotaxis</keyword>
<dbReference type="PATRIC" id="fig|1357400.3.peg.733"/>
<accession>V8CCW9</accession>
<evidence type="ECO:0000256" key="8">
    <source>
        <dbReference type="ARBA" id="ARBA00022989"/>
    </source>
</evidence>
<dbReference type="PANTHER" id="PTHR35091">
    <property type="entry name" value="FLAGELLAR PROTEIN FLIL"/>
    <property type="match status" value="1"/>
</dbReference>
<dbReference type="EMBL" id="AZJI01000001">
    <property type="protein sequence ID" value="ETD25204.1"/>
    <property type="molecule type" value="Genomic_DNA"/>
</dbReference>
<sequence>MTEEENGQQEGAKGGSKMMLFIILGAVLLLIIIGVVVIMLMSGGHEEEEGAEDGAKKPAKQEKSMKRNSNLSSEAAVFLNPGPIFPIVGQPFLINLSGQGRIAFLQVSVSLVLSDAKLQAEVERKLDIIKSTIIDVLSTKSPEELNTTKGKNRALNELRDRFNEFLMDGEVSAVLFTNYIIQLS</sequence>